<reference evidence="2 3" key="1">
    <citation type="submission" date="2021-06" db="EMBL/GenBank/DDBJ databases">
        <authorList>
            <person name="Palmer J.M."/>
        </authorList>
    </citation>
    <scope>NUCLEOTIDE SEQUENCE [LARGE SCALE GENOMIC DNA]</scope>
    <source>
        <strain evidence="2 3">XC_2019</strain>
        <tissue evidence="2">Muscle</tissue>
    </source>
</reference>
<feature type="domain" description="Mut7-C RNAse" evidence="1">
    <location>
        <begin position="124"/>
        <end position="157"/>
    </location>
</feature>
<dbReference type="PANTHER" id="PTHR47765:SF2">
    <property type="entry name" value="EXONUCLEASE MUT-7 HOMOLOG"/>
    <property type="match status" value="1"/>
</dbReference>
<dbReference type="EMBL" id="JAHRIN010033900">
    <property type="protein sequence ID" value="MEQ2202736.1"/>
    <property type="molecule type" value="Genomic_DNA"/>
</dbReference>
<dbReference type="Pfam" id="PF01927">
    <property type="entry name" value="Mut7-C"/>
    <property type="match status" value="1"/>
</dbReference>
<dbReference type="PANTHER" id="PTHR47765">
    <property type="entry name" value="3'-5' EXONUCLEASE DOMAIN-CONTAINING PROTEIN"/>
    <property type="match status" value="1"/>
</dbReference>
<protein>
    <recommendedName>
        <fullName evidence="1">Mut7-C RNAse domain-containing protein</fullName>
    </recommendedName>
</protein>
<dbReference type="Proteomes" id="UP001434883">
    <property type="component" value="Unassembled WGS sequence"/>
</dbReference>
<keyword evidence="3" id="KW-1185">Reference proteome</keyword>
<organism evidence="2 3">
    <name type="scientific">Xenoophorus captivus</name>
    <dbReference type="NCBI Taxonomy" id="1517983"/>
    <lineage>
        <taxon>Eukaryota</taxon>
        <taxon>Metazoa</taxon>
        <taxon>Chordata</taxon>
        <taxon>Craniata</taxon>
        <taxon>Vertebrata</taxon>
        <taxon>Euteleostomi</taxon>
        <taxon>Actinopterygii</taxon>
        <taxon>Neopterygii</taxon>
        <taxon>Teleostei</taxon>
        <taxon>Neoteleostei</taxon>
        <taxon>Acanthomorphata</taxon>
        <taxon>Ovalentaria</taxon>
        <taxon>Atherinomorphae</taxon>
        <taxon>Cyprinodontiformes</taxon>
        <taxon>Goodeidae</taxon>
        <taxon>Xenoophorus</taxon>
    </lineage>
</organism>
<name>A0ABV0R3X5_9TELE</name>
<dbReference type="InterPro" id="IPR052408">
    <property type="entry name" value="Exonuclease_MUT-7-like"/>
</dbReference>
<proteinExistence type="predicted"/>
<evidence type="ECO:0000313" key="2">
    <source>
        <dbReference type="EMBL" id="MEQ2202736.1"/>
    </source>
</evidence>
<comment type="caution">
    <text evidence="2">The sequence shown here is derived from an EMBL/GenBank/DDBJ whole genome shotgun (WGS) entry which is preliminary data.</text>
</comment>
<evidence type="ECO:0000313" key="3">
    <source>
        <dbReference type="Proteomes" id="UP001434883"/>
    </source>
</evidence>
<evidence type="ECO:0000259" key="1">
    <source>
        <dbReference type="Pfam" id="PF01927"/>
    </source>
</evidence>
<dbReference type="InterPro" id="IPR002782">
    <property type="entry name" value="Mut7-C_RNAse_dom"/>
</dbReference>
<sequence length="184" mass="20594">MHLCGFDATYLKTEDKDGGLKQIFSLIRMICSLCLQACNSDQYVAIPRAAMVTLLNEKGFLLDHNTDHMFEKSCQQEKLRLDDTLTPSVTPEPPRYATQCRWASLSGLDRDTMTFPGGSPIQLHTVPPALLQRIPLFYVCTRCGKVFWEGSHFGRVLSLFQEVLHVTEEDNIPAAGPCTLAQSD</sequence>
<gene>
    <name evidence="2" type="ORF">XENOCAPTIV_014035</name>
</gene>
<accession>A0ABV0R3X5</accession>